<sequence>MELGFPKTSIGNLKEQLLRKTLRNVRAQGHPYVELREEGKKLIFFCTMCLAPCYGDSSLFDHLKGHFHTERLATAQVTLLKPNPWPFNDGVFFFHDDMEEKSKILPAGQNKLLDIHNAVTDSLAIVKYSGNVGAVASTESSLESEDIADCDENRRLLVIPGVLQKDEVSDLVVRHIGDGKIGARFSQKDGVSSEFHRIWCEWLGNADFTTEDVDGTPEHDFAIVTFSYNYNLGRKGLLDGFRYLLPSSPHSEAEDSGSSKGKRTKSFSDPEDITGALRNQDDSSGEESQSSNSSKSKVLFSGNDDQVVHSRIISSKTIRKQLRNQHRIASERTCDICQQKMLPNKDVAALLNRKTGKLVCSSRNLTGAFHLFHVSCLIHWILLFEVVFPKQSDEPKVKPRSRKRAKGKNGQKLEMHDKRICSTFCSECQGTGIIIDGDDLEKPTVPLSEIFHYKIKLCDARKAWIKSPEILDNCSLGFYFAQQSDEIYEEIVAPLKLLRFYRAVE</sequence>
<feature type="region of interest" description="Disordered" evidence="1">
    <location>
        <begin position="249"/>
        <end position="299"/>
    </location>
</feature>
<proteinExistence type="predicted"/>
<gene>
    <name evidence="3" type="ORF">AAHA92_02816</name>
</gene>
<evidence type="ECO:0000256" key="1">
    <source>
        <dbReference type="SAM" id="MobiDB-lite"/>
    </source>
</evidence>
<feature type="domain" description="C2H2-type" evidence="2">
    <location>
        <begin position="46"/>
        <end position="68"/>
    </location>
</feature>
<dbReference type="PANTHER" id="PTHR35497:SF1">
    <property type="entry name" value="ACYL-UDP-N-ACETYLGLUCOSAMINE O-ACYLTRANSFERASE"/>
    <property type="match status" value="1"/>
</dbReference>
<accession>A0ABD1IJ70</accession>
<dbReference type="PROSITE" id="PS00028">
    <property type="entry name" value="ZINC_FINGER_C2H2_1"/>
    <property type="match status" value="1"/>
</dbReference>
<feature type="compositionally biased region" description="Low complexity" evidence="1">
    <location>
        <begin position="286"/>
        <end position="297"/>
    </location>
</feature>
<reference evidence="3 4" key="1">
    <citation type="submission" date="2024-06" db="EMBL/GenBank/DDBJ databases">
        <title>A chromosome level genome sequence of Diviner's sage (Salvia divinorum).</title>
        <authorList>
            <person name="Ford S.A."/>
            <person name="Ro D.-K."/>
            <person name="Ness R.W."/>
            <person name="Phillips M.A."/>
        </authorList>
    </citation>
    <scope>NUCLEOTIDE SEQUENCE [LARGE SCALE GENOMIC DNA]</scope>
    <source>
        <strain evidence="3">SAF-2024a</strain>
        <tissue evidence="3">Leaf</tissue>
    </source>
</reference>
<name>A0ABD1IJ70_SALDI</name>
<organism evidence="3 4">
    <name type="scientific">Salvia divinorum</name>
    <name type="common">Maria pastora</name>
    <name type="synonym">Diviner's sage</name>
    <dbReference type="NCBI Taxonomy" id="28513"/>
    <lineage>
        <taxon>Eukaryota</taxon>
        <taxon>Viridiplantae</taxon>
        <taxon>Streptophyta</taxon>
        <taxon>Embryophyta</taxon>
        <taxon>Tracheophyta</taxon>
        <taxon>Spermatophyta</taxon>
        <taxon>Magnoliopsida</taxon>
        <taxon>eudicotyledons</taxon>
        <taxon>Gunneridae</taxon>
        <taxon>Pentapetalae</taxon>
        <taxon>asterids</taxon>
        <taxon>lamiids</taxon>
        <taxon>Lamiales</taxon>
        <taxon>Lamiaceae</taxon>
        <taxon>Nepetoideae</taxon>
        <taxon>Mentheae</taxon>
        <taxon>Salviinae</taxon>
        <taxon>Salvia</taxon>
        <taxon>Salvia subgen. Calosphace</taxon>
    </lineage>
</organism>
<dbReference type="Proteomes" id="UP001567538">
    <property type="component" value="Unassembled WGS sequence"/>
</dbReference>
<dbReference type="PANTHER" id="PTHR35497">
    <property type="entry name" value="ACYL-UDP-N-ACETYLGLUCOSAMINE O-ACYLTRANSFERASE"/>
    <property type="match status" value="1"/>
</dbReference>
<comment type="caution">
    <text evidence="3">The sequence shown here is derived from an EMBL/GenBank/DDBJ whole genome shotgun (WGS) entry which is preliminary data.</text>
</comment>
<dbReference type="AlphaFoldDB" id="A0ABD1IJ70"/>
<evidence type="ECO:0000313" key="4">
    <source>
        <dbReference type="Proteomes" id="UP001567538"/>
    </source>
</evidence>
<keyword evidence="4" id="KW-1185">Reference proteome</keyword>
<dbReference type="EMBL" id="JBEAFC010000002">
    <property type="protein sequence ID" value="KAL1567326.1"/>
    <property type="molecule type" value="Genomic_DNA"/>
</dbReference>
<protein>
    <recommendedName>
        <fullName evidence="2">C2H2-type domain-containing protein</fullName>
    </recommendedName>
</protein>
<evidence type="ECO:0000259" key="2">
    <source>
        <dbReference type="PROSITE" id="PS00028"/>
    </source>
</evidence>
<evidence type="ECO:0000313" key="3">
    <source>
        <dbReference type="EMBL" id="KAL1567326.1"/>
    </source>
</evidence>
<dbReference type="InterPro" id="IPR013087">
    <property type="entry name" value="Znf_C2H2_type"/>
</dbReference>